<dbReference type="WBParaSite" id="ALUE_0002044801-mRNA-1">
    <property type="protein sequence ID" value="ALUE_0002044801-mRNA-1"/>
    <property type="gene ID" value="ALUE_0002044801"/>
</dbReference>
<protein>
    <submittedName>
        <fullName evidence="2">Ovule protein</fullName>
    </submittedName>
</protein>
<evidence type="ECO:0000313" key="2">
    <source>
        <dbReference type="WBParaSite" id="ALUE_0002044801-mRNA-1"/>
    </source>
</evidence>
<dbReference type="Proteomes" id="UP000036681">
    <property type="component" value="Unplaced"/>
</dbReference>
<dbReference type="AlphaFoldDB" id="A0A0M3INX0"/>
<sequence>LHVSFANVHKNSSSILNRTSLNEPTSTTFFIAPSASLVIFSLKWSLRFSLPFHIPPSIVSLGSGCMTALYPLCSRSRNPEVGGSKLSS</sequence>
<keyword evidence="1" id="KW-1185">Reference proteome</keyword>
<name>A0A0M3INX0_ASCLU</name>
<proteinExistence type="predicted"/>
<evidence type="ECO:0000313" key="1">
    <source>
        <dbReference type="Proteomes" id="UP000036681"/>
    </source>
</evidence>
<reference evidence="2" key="1">
    <citation type="submission" date="2017-02" db="UniProtKB">
        <authorList>
            <consortium name="WormBaseParasite"/>
        </authorList>
    </citation>
    <scope>IDENTIFICATION</scope>
</reference>
<accession>A0A0M3INX0</accession>
<organism evidence="1 2">
    <name type="scientific">Ascaris lumbricoides</name>
    <name type="common">Giant roundworm</name>
    <dbReference type="NCBI Taxonomy" id="6252"/>
    <lineage>
        <taxon>Eukaryota</taxon>
        <taxon>Metazoa</taxon>
        <taxon>Ecdysozoa</taxon>
        <taxon>Nematoda</taxon>
        <taxon>Chromadorea</taxon>
        <taxon>Rhabditida</taxon>
        <taxon>Spirurina</taxon>
        <taxon>Ascaridomorpha</taxon>
        <taxon>Ascaridoidea</taxon>
        <taxon>Ascarididae</taxon>
        <taxon>Ascaris</taxon>
    </lineage>
</organism>